<evidence type="ECO:0000313" key="2">
    <source>
        <dbReference type="Proteomes" id="UP000054477"/>
    </source>
</evidence>
<gene>
    <name evidence="1" type="ORF">K443DRAFT_594860</name>
</gene>
<dbReference type="Proteomes" id="UP000054477">
    <property type="component" value="Unassembled WGS sequence"/>
</dbReference>
<keyword evidence="2" id="KW-1185">Reference proteome</keyword>
<reference evidence="2" key="2">
    <citation type="submission" date="2015-01" db="EMBL/GenBank/DDBJ databases">
        <title>Evolutionary Origins and Diversification of the Mycorrhizal Mutualists.</title>
        <authorList>
            <consortium name="DOE Joint Genome Institute"/>
            <consortium name="Mycorrhizal Genomics Consortium"/>
            <person name="Kohler A."/>
            <person name="Kuo A."/>
            <person name="Nagy L.G."/>
            <person name="Floudas D."/>
            <person name="Copeland A."/>
            <person name="Barry K.W."/>
            <person name="Cichocki N."/>
            <person name="Veneault-Fourrey C."/>
            <person name="LaButti K."/>
            <person name="Lindquist E.A."/>
            <person name="Lipzen A."/>
            <person name="Lundell T."/>
            <person name="Morin E."/>
            <person name="Murat C."/>
            <person name="Riley R."/>
            <person name="Ohm R."/>
            <person name="Sun H."/>
            <person name="Tunlid A."/>
            <person name="Henrissat B."/>
            <person name="Grigoriev I.V."/>
            <person name="Hibbett D.S."/>
            <person name="Martin F."/>
        </authorList>
    </citation>
    <scope>NUCLEOTIDE SEQUENCE [LARGE SCALE GENOMIC DNA]</scope>
    <source>
        <strain evidence="2">LaAM-08-1</strain>
    </source>
</reference>
<evidence type="ECO:0000313" key="1">
    <source>
        <dbReference type="EMBL" id="KIK00802.1"/>
    </source>
</evidence>
<dbReference type="OrthoDB" id="25778at2759"/>
<protein>
    <submittedName>
        <fullName evidence="1">Uncharacterized protein</fullName>
    </submittedName>
</protein>
<dbReference type="HOGENOM" id="CLU_1992982_0_0_1"/>
<proteinExistence type="predicted"/>
<sequence>MFNFQRSTFNTQRSTLTHLALSHMVVNDSFSKLSTGSLMLKRSGHPSICFQLYQTFHDSQMSSVSAATSISFPGMGGAGERSASALTRPSALMRMMDMPGLELSAKERVMAMWNFQHHRCLVADV</sequence>
<dbReference type="AlphaFoldDB" id="A0A0C9XSR5"/>
<accession>A0A0C9XSR5</accession>
<reference evidence="1 2" key="1">
    <citation type="submission" date="2014-04" db="EMBL/GenBank/DDBJ databases">
        <authorList>
            <consortium name="DOE Joint Genome Institute"/>
            <person name="Kuo A."/>
            <person name="Kohler A."/>
            <person name="Nagy L.G."/>
            <person name="Floudas D."/>
            <person name="Copeland A."/>
            <person name="Barry K.W."/>
            <person name="Cichocki N."/>
            <person name="Veneault-Fourrey C."/>
            <person name="LaButti K."/>
            <person name="Lindquist E.A."/>
            <person name="Lipzen A."/>
            <person name="Lundell T."/>
            <person name="Morin E."/>
            <person name="Murat C."/>
            <person name="Sun H."/>
            <person name="Tunlid A."/>
            <person name="Henrissat B."/>
            <person name="Grigoriev I.V."/>
            <person name="Hibbett D.S."/>
            <person name="Martin F."/>
            <person name="Nordberg H.P."/>
            <person name="Cantor M.N."/>
            <person name="Hua S.X."/>
        </authorList>
    </citation>
    <scope>NUCLEOTIDE SEQUENCE [LARGE SCALE GENOMIC DNA]</scope>
    <source>
        <strain evidence="1 2">LaAM-08-1</strain>
    </source>
</reference>
<name>A0A0C9XSR5_9AGAR</name>
<organism evidence="1 2">
    <name type="scientific">Laccaria amethystina LaAM-08-1</name>
    <dbReference type="NCBI Taxonomy" id="1095629"/>
    <lineage>
        <taxon>Eukaryota</taxon>
        <taxon>Fungi</taxon>
        <taxon>Dikarya</taxon>
        <taxon>Basidiomycota</taxon>
        <taxon>Agaricomycotina</taxon>
        <taxon>Agaricomycetes</taxon>
        <taxon>Agaricomycetidae</taxon>
        <taxon>Agaricales</taxon>
        <taxon>Agaricineae</taxon>
        <taxon>Hydnangiaceae</taxon>
        <taxon>Laccaria</taxon>
    </lineage>
</organism>
<dbReference type="EMBL" id="KN838618">
    <property type="protein sequence ID" value="KIK00802.1"/>
    <property type="molecule type" value="Genomic_DNA"/>
</dbReference>